<feature type="domain" description="Histidine kinase" evidence="13">
    <location>
        <begin position="747"/>
        <end position="971"/>
    </location>
</feature>
<comment type="caution">
    <text evidence="16">The sequence shown here is derived from an EMBL/GenBank/DDBJ whole genome shotgun (WGS) entry which is preliminary data.</text>
</comment>
<dbReference type="SUPFAM" id="SSF58104">
    <property type="entry name" value="Methyl-accepting chemotaxis protein (MCP) signaling domain"/>
    <property type="match status" value="2"/>
</dbReference>
<dbReference type="Pfam" id="PF00512">
    <property type="entry name" value="HisKA"/>
    <property type="match status" value="1"/>
</dbReference>
<feature type="modified residue" description="4-aspartylphosphate" evidence="10">
    <location>
        <position position="1167"/>
    </location>
</feature>
<dbReference type="FunFam" id="3.30.565.10:FF:000015">
    <property type="entry name" value="Two-component osmosensing histidine kinase"/>
    <property type="match status" value="1"/>
</dbReference>
<dbReference type="EC" id="2.7.13.3" evidence="2"/>
<feature type="region of interest" description="Disordered" evidence="12">
    <location>
        <begin position="66"/>
        <end position="98"/>
    </location>
</feature>
<feature type="coiled-coil region" evidence="11">
    <location>
        <begin position="128"/>
        <end position="198"/>
    </location>
</feature>
<evidence type="ECO:0000259" key="13">
    <source>
        <dbReference type="PROSITE" id="PS50109"/>
    </source>
</evidence>
<sequence>MSEETLAATTAILQCLNNAASEQPFGPQDFKLPGPDSVVKRALETEIESLFARIQKLETKANAANNLALPDTPNESCAPSAFADGTATSPSSRDQKATATRQQLVKALLASREYPSEQKYTKLTEEELEALREHVDDQSRLLDTQKSELEGVNAQLLQQKQLQEKALTVLEVERVAALERELKKHQQANEAFQKALREIGEIVTAVARGDLSKKVQIHSVEMDPEITTFKRVINTMMDQLQIFSSEVSRVAREVGTEGILGGQAQIIGVDGTWKELTNNGKFILNPIQNPLFFNRFRLPLNVMAQNLTDQVREIASVTTAVAHGDLTQKIERPAQGEILQLQITINTMVDQLRTFAAEVTRVARDVGTEGILGGQAEIDGVKGMWNTLTVNVNAMANNLTTQVRDIAMVTTAVAKGDLTQKVRAECKGEIKELKETINSMVDQLQQFAREVTKIAREVGTEGRLGGQATVHDVEGTWRDLTENVNGMAMNLTTQVREIAKVTTAVARGDLTKKIRVEVQGEMALLKDTINTMVDRLGTFAFEVSKVAREVGTDGTLGGQAQVDNVEGKWKDLTENVNTMANNLTSQVRAISTVTQAIANGDMSQKIEVEAAGEILVLKETINNMVDRLSKFSNEVQRVAKDVGVDGKMGGQADVAGIGGRWKEITTDVNTMAMNLTAQVRAFGDITNAATDGDFTKLITVEASGEMDELKRKINQMVFNLRDSIQRNTAAREAAEFANRTKSEFLANMSHEIRTPMNGIIGMTQLTLDTDLTQYQREMLNIVHNLANSLLTIIDDILDLSKIEANRMIMEEIPFTLRGTVFNALKTLAVKANEKFLDLTYRVDSSVPDHVVGDSFRLRQVILNLVGNAIKFTEHGEVSLTIRKAEQEHCAPNEYAIEFSVSDTGIGIQADKLDLIFDTFQQADGSMTRKFGGTGLGLSISKRLVNLMRGDVWVKSQYGKGSSFFFTCTVRLATSDLSFIEKQLKSYQGHHVLFIDKGQTGHGKEIKSMLKMIGLNPVVVDSERHASLAKASNAASTYDVIIVDSVETARRLRSIDEFKYIPIVLLAPVVHVSLKSALDLGITSYMTTPCQPIDLGNGMIPALENRAAPSLADNTKSFEILLAEDNIVNQRLAVKILEKYHHVVTVVGNGQEALDAIRDKRYDVILMDVQMPIMGGFEATAKIREYERSVGVQRTPIVALTAHAMLGDRERCLQAQMDEYLSKPLKPNHLIQTILKCATLGGALLEKERNARSPGSEEPPSSFTVASSSSASSSATISSAALARVTGRPGLETHSFTSSGKTNRGSLESPATTDGEEPLARLLMRAPSG</sequence>
<dbReference type="SUPFAM" id="SSF52172">
    <property type="entry name" value="CheY-like"/>
    <property type="match status" value="2"/>
</dbReference>
<feature type="domain" description="HAMP" evidence="15">
    <location>
        <begin position="673"/>
        <end position="725"/>
    </location>
</feature>
<feature type="compositionally biased region" description="Polar residues" evidence="12">
    <location>
        <begin position="86"/>
        <end position="98"/>
    </location>
</feature>
<feature type="domain" description="HAMP" evidence="15">
    <location>
        <begin position="190"/>
        <end position="245"/>
    </location>
</feature>
<dbReference type="SUPFAM" id="SSF55874">
    <property type="entry name" value="ATPase domain of HSP90 chaperone/DNA topoisomerase II/histidine kinase"/>
    <property type="match status" value="1"/>
</dbReference>
<evidence type="ECO:0000256" key="8">
    <source>
        <dbReference type="ARBA" id="ARBA00022840"/>
    </source>
</evidence>
<dbReference type="Gene3D" id="1.20.120.1530">
    <property type="match status" value="3"/>
</dbReference>
<keyword evidence="11" id="KW-0175">Coiled coil</keyword>
<dbReference type="InterPro" id="IPR004358">
    <property type="entry name" value="Sig_transdc_His_kin-like_C"/>
</dbReference>
<dbReference type="PRINTS" id="PR00344">
    <property type="entry name" value="BCTRLSENSOR"/>
</dbReference>
<keyword evidence="4" id="KW-0808">Transferase</keyword>
<gene>
    <name evidence="16" type="ORF">B7463_g7572</name>
</gene>
<dbReference type="InterPro" id="IPR001789">
    <property type="entry name" value="Sig_transdc_resp-reg_receiver"/>
</dbReference>
<dbReference type="GO" id="GO:0000155">
    <property type="term" value="F:phosphorelay sensor kinase activity"/>
    <property type="evidence" value="ECO:0007669"/>
    <property type="project" value="InterPro"/>
</dbReference>
<name>A0A3E2H6G4_SCYLI</name>
<dbReference type="PROSITE" id="PS50109">
    <property type="entry name" value="HIS_KIN"/>
    <property type="match status" value="1"/>
</dbReference>
<keyword evidence="6" id="KW-0547">Nucleotide-binding</keyword>
<evidence type="ECO:0000256" key="6">
    <source>
        <dbReference type="ARBA" id="ARBA00022741"/>
    </source>
</evidence>
<evidence type="ECO:0000313" key="17">
    <source>
        <dbReference type="Proteomes" id="UP000258309"/>
    </source>
</evidence>
<evidence type="ECO:0000256" key="9">
    <source>
        <dbReference type="ARBA" id="ARBA00023012"/>
    </source>
</evidence>
<dbReference type="Proteomes" id="UP000258309">
    <property type="component" value="Unassembled WGS sequence"/>
</dbReference>
<evidence type="ECO:0000256" key="7">
    <source>
        <dbReference type="ARBA" id="ARBA00022777"/>
    </source>
</evidence>
<dbReference type="Gene3D" id="1.10.8.500">
    <property type="entry name" value="HAMP domain in histidine kinase"/>
    <property type="match status" value="1"/>
</dbReference>
<dbReference type="Pfam" id="PF00072">
    <property type="entry name" value="Response_reg"/>
    <property type="match status" value="1"/>
</dbReference>
<keyword evidence="8" id="KW-0067">ATP-binding</keyword>
<feature type="domain" description="Response regulatory" evidence="14">
    <location>
        <begin position="1118"/>
        <end position="1237"/>
    </location>
</feature>
<dbReference type="PANTHER" id="PTHR45339">
    <property type="entry name" value="HYBRID SIGNAL TRANSDUCTION HISTIDINE KINASE J"/>
    <property type="match status" value="1"/>
</dbReference>
<dbReference type="Pfam" id="PF00672">
    <property type="entry name" value="HAMP"/>
    <property type="match status" value="3"/>
</dbReference>
<comment type="catalytic activity">
    <reaction evidence="1">
        <text>ATP + protein L-histidine = ADP + protein N-phospho-L-histidine.</text>
        <dbReference type="EC" id="2.7.13.3"/>
    </reaction>
</comment>
<feature type="domain" description="HAMP" evidence="15">
    <location>
        <begin position="489"/>
        <end position="541"/>
    </location>
</feature>
<feature type="domain" description="HAMP" evidence="15">
    <location>
        <begin position="397"/>
        <end position="449"/>
    </location>
</feature>
<dbReference type="SMART" id="SM00304">
    <property type="entry name" value="HAMP"/>
    <property type="match status" value="6"/>
</dbReference>
<dbReference type="SMART" id="SM00387">
    <property type="entry name" value="HATPase_c"/>
    <property type="match status" value="1"/>
</dbReference>
<dbReference type="InterPro" id="IPR003594">
    <property type="entry name" value="HATPase_dom"/>
</dbReference>
<dbReference type="GO" id="GO:0071474">
    <property type="term" value="P:cellular hyperosmotic response"/>
    <property type="evidence" value="ECO:0007669"/>
    <property type="project" value="TreeGrafter"/>
</dbReference>
<evidence type="ECO:0000256" key="1">
    <source>
        <dbReference type="ARBA" id="ARBA00000085"/>
    </source>
</evidence>
<evidence type="ECO:0000256" key="11">
    <source>
        <dbReference type="SAM" id="Coils"/>
    </source>
</evidence>
<dbReference type="STRING" id="5539.A0A3E2H6G4"/>
<dbReference type="Gene3D" id="3.40.50.2300">
    <property type="match status" value="1"/>
</dbReference>
<dbReference type="InterPro" id="IPR003660">
    <property type="entry name" value="HAMP_dom"/>
</dbReference>
<dbReference type="CDD" id="cd00082">
    <property type="entry name" value="HisKA"/>
    <property type="match status" value="1"/>
</dbReference>
<evidence type="ECO:0000313" key="16">
    <source>
        <dbReference type="EMBL" id="RFU28782.1"/>
    </source>
</evidence>
<evidence type="ECO:0000259" key="14">
    <source>
        <dbReference type="PROSITE" id="PS50110"/>
    </source>
</evidence>
<keyword evidence="3 10" id="KW-0597">Phosphoprotein</keyword>
<keyword evidence="9" id="KW-0902">Two-component regulatory system</keyword>
<keyword evidence="17" id="KW-1185">Reference proteome</keyword>
<dbReference type="PANTHER" id="PTHR45339:SF1">
    <property type="entry name" value="HYBRID SIGNAL TRANSDUCTION HISTIDINE KINASE J"/>
    <property type="match status" value="1"/>
</dbReference>
<dbReference type="OMA" id="CLAAQMD"/>
<dbReference type="EMBL" id="NCSJ02000151">
    <property type="protein sequence ID" value="RFU28782.1"/>
    <property type="molecule type" value="Genomic_DNA"/>
</dbReference>
<dbReference type="SMART" id="SM00448">
    <property type="entry name" value="REC"/>
    <property type="match status" value="1"/>
</dbReference>
<dbReference type="InterPro" id="IPR003661">
    <property type="entry name" value="HisK_dim/P_dom"/>
</dbReference>
<dbReference type="Gene3D" id="1.10.287.130">
    <property type="match status" value="1"/>
</dbReference>
<evidence type="ECO:0000256" key="5">
    <source>
        <dbReference type="ARBA" id="ARBA00022737"/>
    </source>
</evidence>
<dbReference type="SUPFAM" id="SSF47384">
    <property type="entry name" value="Homodimeric domain of signal transducing histidine kinase"/>
    <property type="match status" value="1"/>
</dbReference>
<reference evidence="16 17" key="1">
    <citation type="submission" date="2018-05" db="EMBL/GenBank/DDBJ databases">
        <title>Draft genome sequence of Scytalidium lignicola DSM 105466, a ubiquitous saprotrophic fungus.</title>
        <authorList>
            <person name="Buettner E."/>
            <person name="Gebauer A.M."/>
            <person name="Hofrichter M."/>
            <person name="Liers C."/>
            <person name="Kellner H."/>
        </authorList>
    </citation>
    <scope>NUCLEOTIDE SEQUENCE [LARGE SCALE GENOMIC DNA]</scope>
    <source>
        <strain evidence="16 17">DSM 105466</strain>
    </source>
</reference>
<evidence type="ECO:0000256" key="4">
    <source>
        <dbReference type="ARBA" id="ARBA00022679"/>
    </source>
</evidence>
<protein>
    <recommendedName>
        <fullName evidence="2">histidine kinase</fullName>
        <ecNumber evidence="2">2.7.13.3</ecNumber>
    </recommendedName>
</protein>
<dbReference type="PROSITE" id="PS50110">
    <property type="entry name" value="RESPONSE_REGULATORY"/>
    <property type="match status" value="1"/>
</dbReference>
<dbReference type="Gene3D" id="3.30.565.10">
    <property type="entry name" value="Histidine kinase-like ATPase, C-terminal domain"/>
    <property type="match status" value="1"/>
</dbReference>
<dbReference type="InterPro" id="IPR036890">
    <property type="entry name" value="HATPase_C_sf"/>
</dbReference>
<dbReference type="FunFam" id="1.20.120.1530:FF:000002">
    <property type="entry name" value="Two-component osmosensing histidine kinase"/>
    <property type="match status" value="3"/>
</dbReference>
<keyword evidence="7" id="KW-0418">Kinase</keyword>
<dbReference type="InterPro" id="IPR005467">
    <property type="entry name" value="His_kinase_dom"/>
</dbReference>
<evidence type="ECO:0000256" key="2">
    <source>
        <dbReference type="ARBA" id="ARBA00012438"/>
    </source>
</evidence>
<evidence type="ECO:0000256" key="10">
    <source>
        <dbReference type="PROSITE-ProRule" id="PRU00169"/>
    </source>
</evidence>
<feature type="domain" description="HAMP" evidence="15">
    <location>
        <begin position="581"/>
        <end position="633"/>
    </location>
</feature>
<feature type="region of interest" description="Disordered" evidence="12">
    <location>
        <begin position="1247"/>
        <end position="1328"/>
    </location>
</feature>
<dbReference type="GO" id="GO:0016020">
    <property type="term" value="C:membrane"/>
    <property type="evidence" value="ECO:0007669"/>
    <property type="project" value="InterPro"/>
</dbReference>
<organism evidence="16 17">
    <name type="scientific">Scytalidium lignicola</name>
    <name type="common">Hyphomycete</name>
    <dbReference type="NCBI Taxonomy" id="5539"/>
    <lineage>
        <taxon>Eukaryota</taxon>
        <taxon>Fungi</taxon>
        <taxon>Dikarya</taxon>
        <taxon>Ascomycota</taxon>
        <taxon>Pezizomycotina</taxon>
        <taxon>Leotiomycetes</taxon>
        <taxon>Leotiomycetes incertae sedis</taxon>
        <taxon>Scytalidium</taxon>
    </lineage>
</organism>
<evidence type="ECO:0000256" key="3">
    <source>
        <dbReference type="ARBA" id="ARBA00022553"/>
    </source>
</evidence>
<dbReference type="CDD" id="cd17546">
    <property type="entry name" value="REC_hyHK_CKI1_RcsC-like"/>
    <property type="match status" value="1"/>
</dbReference>
<dbReference type="PROSITE" id="PS50885">
    <property type="entry name" value="HAMP"/>
    <property type="match status" value="6"/>
</dbReference>
<feature type="non-terminal residue" evidence="16">
    <location>
        <position position="1"/>
    </location>
</feature>
<dbReference type="CDD" id="cd16922">
    <property type="entry name" value="HATPase_EvgS-ArcB-TorS-like"/>
    <property type="match status" value="1"/>
</dbReference>
<feature type="compositionally biased region" description="Polar residues" evidence="12">
    <location>
        <begin position="1293"/>
        <end position="1311"/>
    </location>
</feature>
<dbReference type="GO" id="GO:0005524">
    <property type="term" value="F:ATP binding"/>
    <property type="evidence" value="ECO:0007669"/>
    <property type="project" value="UniProtKB-KW"/>
</dbReference>
<dbReference type="Pfam" id="PF02518">
    <property type="entry name" value="HATPase_c"/>
    <property type="match status" value="1"/>
</dbReference>
<dbReference type="CDD" id="cd06225">
    <property type="entry name" value="HAMP"/>
    <property type="match status" value="5"/>
</dbReference>
<keyword evidence="5" id="KW-0677">Repeat</keyword>
<evidence type="ECO:0000259" key="15">
    <source>
        <dbReference type="PROSITE" id="PS50885"/>
    </source>
</evidence>
<proteinExistence type="predicted"/>
<evidence type="ECO:0000256" key="12">
    <source>
        <dbReference type="SAM" id="MobiDB-lite"/>
    </source>
</evidence>
<dbReference type="Pfam" id="PF18947">
    <property type="entry name" value="HAMP_2"/>
    <property type="match status" value="2"/>
</dbReference>
<dbReference type="OrthoDB" id="10266508at2759"/>
<feature type="compositionally biased region" description="Low complexity" evidence="12">
    <location>
        <begin position="1260"/>
        <end position="1282"/>
    </location>
</feature>
<feature type="non-terminal residue" evidence="16">
    <location>
        <position position="1328"/>
    </location>
</feature>
<dbReference type="SMART" id="SM00388">
    <property type="entry name" value="HisKA"/>
    <property type="match status" value="1"/>
</dbReference>
<feature type="coiled-coil region" evidence="11">
    <location>
        <begin position="423"/>
        <end position="450"/>
    </location>
</feature>
<accession>A0A3E2H6G4</accession>
<dbReference type="InterPro" id="IPR036097">
    <property type="entry name" value="HisK_dim/P_sf"/>
</dbReference>
<dbReference type="FunFam" id="3.40.50.2300:FF:000207">
    <property type="entry name" value="Two-component osmosensing histidine kinase"/>
    <property type="match status" value="1"/>
</dbReference>
<dbReference type="FunFam" id="1.10.287.130:FF:000002">
    <property type="entry name" value="Two-component osmosensing histidine kinase"/>
    <property type="match status" value="1"/>
</dbReference>
<feature type="domain" description="HAMP" evidence="15">
    <location>
        <begin position="305"/>
        <end position="357"/>
    </location>
</feature>
<dbReference type="InterPro" id="IPR011006">
    <property type="entry name" value="CheY-like_superfamily"/>
</dbReference>